<dbReference type="EnsemblMetazoa" id="CJA32565.1">
    <property type="protein sequence ID" value="CJA32565.1"/>
    <property type="gene ID" value="WBGene00208412"/>
</dbReference>
<proteinExistence type="predicted"/>
<accession>A0A8R1IF80</accession>
<dbReference type="Proteomes" id="UP000005237">
    <property type="component" value="Unassembled WGS sequence"/>
</dbReference>
<reference evidence="2" key="1">
    <citation type="submission" date="2010-08" db="EMBL/GenBank/DDBJ databases">
        <authorList>
            <consortium name="Caenorhabditis japonica Sequencing Consortium"/>
            <person name="Wilson R.K."/>
        </authorList>
    </citation>
    <scope>NUCLEOTIDE SEQUENCE [LARGE SCALE GENOMIC DNA]</scope>
    <source>
        <strain evidence="2">DF5081</strain>
    </source>
</reference>
<keyword evidence="2" id="KW-1185">Reference proteome</keyword>
<evidence type="ECO:0000313" key="1">
    <source>
        <dbReference type="EnsemblMetazoa" id="CJA32565.1"/>
    </source>
</evidence>
<evidence type="ECO:0000313" key="2">
    <source>
        <dbReference type="Proteomes" id="UP000005237"/>
    </source>
</evidence>
<name>A0A8R1IF80_CAEJA</name>
<sequence length="96" mass="10617">MATVWQLSGNTWAIVAPETDDSCPVLPRVHPEKRDSVGDDAASRTMANIENELAVELSSDLDLSIGFNAKVDGLRRQFRLSQTFPIREIEQCDLGT</sequence>
<protein>
    <submittedName>
        <fullName evidence="1">Uncharacterized protein</fullName>
    </submittedName>
</protein>
<dbReference type="AlphaFoldDB" id="A0A8R1IF80"/>
<organism evidence="1 2">
    <name type="scientific">Caenorhabditis japonica</name>
    <dbReference type="NCBI Taxonomy" id="281687"/>
    <lineage>
        <taxon>Eukaryota</taxon>
        <taxon>Metazoa</taxon>
        <taxon>Ecdysozoa</taxon>
        <taxon>Nematoda</taxon>
        <taxon>Chromadorea</taxon>
        <taxon>Rhabditida</taxon>
        <taxon>Rhabditina</taxon>
        <taxon>Rhabditomorpha</taxon>
        <taxon>Rhabditoidea</taxon>
        <taxon>Rhabditidae</taxon>
        <taxon>Peloderinae</taxon>
        <taxon>Caenorhabditis</taxon>
    </lineage>
</organism>
<reference evidence="1" key="2">
    <citation type="submission" date="2022-06" db="UniProtKB">
        <authorList>
            <consortium name="EnsemblMetazoa"/>
        </authorList>
    </citation>
    <scope>IDENTIFICATION</scope>
    <source>
        <strain evidence="1">DF5081</strain>
    </source>
</reference>